<evidence type="ECO:0000256" key="1">
    <source>
        <dbReference type="SAM" id="MobiDB-lite"/>
    </source>
</evidence>
<evidence type="ECO:0000313" key="2">
    <source>
        <dbReference type="EMBL" id="KAK7502490.1"/>
    </source>
</evidence>
<sequence>MPQHTAYTSCHNTRRTHHVTTHVVHIMSQHTSYSFDWDVGWTPWLDSVAGGLCGWTLQTKHNMIVKQTDSVRSACLKPAIWFTERPTLVIIHGQHTRRSDEASAENGVGGGGVGAT</sequence>
<name>A0ABD0LSD0_9CAEN</name>
<accession>A0ABD0LSD0</accession>
<feature type="compositionally biased region" description="Gly residues" evidence="1">
    <location>
        <begin position="107"/>
        <end position="116"/>
    </location>
</feature>
<dbReference type="EMBL" id="JACVVK020000026">
    <property type="protein sequence ID" value="KAK7502490.1"/>
    <property type="molecule type" value="Genomic_DNA"/>
</dbReference>
<keyword evidence="3" id="KW-1185">Reference proteome</keyword>
<feature type="region of interest" description="Disordered" evidence="1">
    <location>
        <begin position="94"/>
        <end position="116"/>
    </location>
</feature>
<organism evidence="2 3">
    <name type="scientific">Batillaria attramentaria</name>
    <dbReference type="NCBI Taxonomy" id="370345"/>
    <lineage>
        <taxon>Eukaryota</taxon>
        <taxon>Metazoa</taxon>
        <taxon>Spiralia</taxon>
        <taxon>Lophotrochozoa</taxon>
        <taxon>Mollusca</taxon>
        <taxon>Gastropoda</taxon>
        <taxon>Caenogastropoda</taxon>
        <taxon>Sorbeoconcha</taxon>
        <taxon>Cerithioidea</taxon>
        <taxon>Batillariidae</taxon>
        <taxon>Batillaria</taxon>
    </lineage>
</organism>
<proteinExistence type="predicted"/>
<gene>
    <name evidence="2" type="ORF">BaRGS_00006443</name>
</gene>
<comment type="caution">
    <text evidence="2">The sequence shown here is derived from an EMBL/GenBank/DDBJ whole genome shotgun (WGS) entry which is preliminary data.</text>
</comment>
<evidence type="ECO:0000313" key="3">
    <source>
        <dbReference type="Proteomes" id="UP001519460"/>
    </source>
</evidence>
<dbReference type="Proteomes" id="UP001519460">
    <property type="component" value="Unassembled WGS sequence"/>
</dbReference>
<reference evidence="2 3" key="1">
    <citation type="journal article" date="2023" name="Sci. Data">
        <title>Genome assembly of the Korean intertidal mud-creeper Batillaria attramentaria.</title>
        <authorList>
            <person name="Patra A.K."/>
            <person name="Ho P.T."/>
            <person name="Jun S."/>
            <person name="Lee S.J."/>
            <person name="Kim Y."/>
            <person name="Won Y.J."/>
        </authorList>
    </citation>
    <scope>NUCLEOTIDE SEQUENCE [LARGE SCALE GENOMIC DNA]</scope>
    <source>
        <strain evidence="2">Wonlab-2016</strain>
    </source>
</reference>
<dbReference type="AlphaFoldDB" id="A0ABD0LSD0"/>
<protein>
    <submittedName>
        <fullName evidence="2">Uncharacterized protein</fullName>
    </submittedName>
</protein>